<feature type="compositionally biased region" description="Polar residues" evidence="1">
    <location>
        <begin position="1051"/>
        <end position="1065"/>
    </location>
</feature>
<keyword evidence="4" id="KW-1185">Reference proteome</keyword>
<reference evidence="3 4" key="1">
    <citation type="submission" date="2024-02" db="EMBL/GenBank/DDBJ databases">
        <title>Chromosome-scale genome assembly of the rough periwinkle Littorina saxatilis.</title>
        <authorList>
            <person name="De Jode A."/>
            <person name="Faria R."/>
            <person name="Formenti G."/>
            <person name="Sims Y."/>
            <person name="Smith T.P."/>
            <person name="Tracey A."/>
            <person name="Wood J.M.D."/>
            <person name="Zagrodzka Z.B."/>
            <person name="Johannesson K."/>
            <person name="Butlin R.K."/>
            <person name="Leder E.H."/>
        </authorList>
    </citation>
    <scope>NUCLEOTIDE SEQUENCE [LARGE SCALE GENOMIC DNA]</scope>
    <source>
        <strain evidence="3">Snail1</strain>
        <tissue evidence="3">Muscle</tissue>
    </source>
</reference>
<comment type="caution">
    <text evidence="3">The sequence shown here is derived from an EMBL/GenBank/DDBJ whole genome shotgun (WGS) entry which is preliminary data.</text>
</comment>
<proteinExistence type="predicted"/>
<evidence type="ECO:0000313" key="4">
    <source>
        <dbReference type="Proteomes" id="UP001374579"/>
    </source>
</evidence>
<evidence type="ECO:0000259" key="2">
    <source>
        <dbReference type="Pfam" id="PF00791"/>
    </source>
</evidence>
<evidence type="ECO:0000313" key="3">
    <source>
        <dbReference type="EMBL" id="KAK7098316.1"/>
    </source>
</evidence>
<dbReference type="Gene3D" id="2.60.220.30">
    <property type="match status" value="1"/>
</dbReference>
<feature type="region of interest" description="Disordered" evidence="1">
    <location>
        <begin position="976"/>
        <end position="997"/>
    </location>
</feature>
<accession>A0AAN9B4B8</accession>
<dbReference type="InterPro" id="IPR000906">
    <property type="entry name" value="ZU5_dom"/>
</dbReference>
<feature type="compositionally biased region" description="Polar residues" evidence="1">
    <location>
        <begin position="1895"/>
        <end position="1913"/>
    </location>
</feature>
<feature type="compositionally biased region" description="Polar residues" evidence="1">
    <location>
        <begin position="1686"/>
        <end position="1715"/>
    </location>
</feature>
<protein>
    <recommendedName>
        <fullName evidence="2">ZU5 domain-containing protein</fullName>
    </recommendedName>
</protein>
<feature type="compositionally biased region" description="Basic and acidic residues" evidence="1">
    <location>
        <begin position="981"/>
        <end position="997"/>
    </location>
</feature>
<dbReference type="Pfam" id="PF00791">
    <property type="entry name" value="ZU5"/>
    <property type="match status" value="1"/>
</dbReference>
<feature type="compositionally biased region" description="Polar residues" evidence="1">
    <location>
        <begin position="38"/>
        <end position="52"/>
    </location>
</feature>
<feature type="region of interest" description="Disordered" evidence="1">
    <location>
        <begin position="1888"/>
        <end position="1920"/>
    </location>
</feature>
<dbReference type="Proteomes" id="UP001374579">
    <property type="component" value="Unassembled WGS sequence"/>
</dbReference>
<gene>
    <name evidence="3" type="ORF">V1264_002643</name>
</gene>
<feature type="region of interest" description="Disordered" evidence="1">
    <location>
        <begin position="1"/>
        <end position="52"/>
    </location>
</feature>
<evidence type="ECO:0000256" key="1">
    <source>
        <dbReference type="SAM" id="MobiDB-lite"/>
    </source>
</evidence>
<feature type="region of interest" description="Disordered" evidence="1">
    <location>
        <begin position="1683"/>
        <end position="1728"/>
    </location>
</feature>
<sequence length="1920" mass="215033">METGTRPESTLDGDVTITDEGYTSHKVGQQPGKLSPRSPINSSAGKTQDDSLGTSCRWHRGLRIIPGVRHVLLESRDDTQPAVHVMYGDEDSDFVLTKLTVELKKRFDLEPRMVDTRPSDNSWLIPTPLDFFGLAFISRVLFWGISNLLRTLTLTLQQSSKPCVIIVVYSGFDNDYGFDLGHDQWRECKPRWGAVLRQLVNAVKRDEQFAGRVLFIHNGRTHESVYVSFSDSLLPMNLCNFVVYPKTTANQQERFLETLVSWIGDSHMDPTRRAMLNEFGLVQHAVLQSPDHNTVHVIYGHTNKHFVHSELTEELKTRTGLQLVPPQSRVATSSSIADSVLIVIVDGRDSVPDRLLREAVETSEHPVTHTLFFIQKKDPRSYWVEEKLPRCTVMVYPGFELEDLSRVVGRQASESPVLAAGREDLRTLFWNNVSTMIGDPHMDPTRRAMLNEFGLVQHAVLQSPDHNTVHVIYGHTNRNFVHSELTEELKTRTGLQLVPPQSRVATSSSIADTFLVVILDRHDLVTNWLLRQAVEKSKHQVTHALFIQKEDPRSWWVEEKLLRCTLMVYPVSLMEDLSRVVGRQASKSAVFAAGCEDVRTLFWDNVSTMIGDPHMGPTRRAMLNEFGLVQHAVLQSPDHNTVRVVYGHTNRNFVHSELTEELKTRTGLQLVPPQSRLATSSSIADTFLVVILDPHDLVTNRLLRQAVEKSKHQVTHALFIQKEHPRSWWVEEKLLRCTLMVYPVSLMEDLSRVVGRQASKSAVFAAGCVDVRTLFWDNVSTMIGDPHMDPTRRAMLNEFGLVQHAVLQSPDHNTVHVVYGHTNRNFVHSELTEELKTRTGLQLVPPQSRVATSSSTANIDSVFIVILDRHDSVTDWLLREAVQTSGHKETHTLFIKKGRCPDWIDKKRLPHCTVVAYPELVREIYSRICVRPPRVSSAVLIFDRPLFWHNVSTMIVERLSHLHRLSVMSVEKPGGISMGCPRDKSAHKDVKVKTSSFTEKKADSARVIQAVEKSNVHIHEKSKRSSEKASDRPEDNDGTCVTRDAVEIALHSSQGSDKMVSSKSNPDSDEGHQILVPSYAPLEHSDREPVAESSSDAGTVDMPNDISSKEEQDLTNQVACMIDGSNDNPPPIVSMSWQHKGTFGHTGGVLRKPGSDVILNVPTQALGPDNPVVIHTAVCADIDHVHTVLELADEEQVVSPLAEYWAGLDFSFQRPVCIMLPLCLPPDPDLSLLRVYRVSRRQDGHVTLTSIKLQENNLSDCPSAQQEISNAHSVVGESYVLCKDREKTEEADTDSDCSHRGSILLDNKYQHSEGQRQQVGYAWEESGHYEVSSEGQVLVTTDHFCGYVCVYCGRSQGPPELVAMVYGRHERMSSLQRLASVDLYIWDKRVDTGDFRQEYDIGLTGSKVGRTAVSLLDEVKDTQLHAQIETLGPASSNWTHLQRPDGRPGNPKVQNREVKMIVSCDAYGCSRKKSAPPSLVQWRLVAPVDLVTDTSLFAVLDLAHVMDDAVPAWRNRNNAERITSLQIQMPESRCNEDVNEPEGHNLKRLLTDLSTDQLQMVLEKVDFASYQRLLQTARRYKREDDFKKQLIQEFCCHDSSSVMKAIASLLPSAPGGESVPRNLTPHQRNYSPASMPAEAATGALPNGTVSPLAGMCSPNCFSWSQGESTDVLDCSDQSNLDKQDMTSENGNAIKGSTSGPGEQLTPFQNSGFTSRPHTRTIHGYGKESDGAKISERIMRESHMTADQDGKYSGVIRQARERYFSGLQSSQLNCLNPPQDSELSPMGLPSCKDIKDDVIFDHIDRDVITRVATNLPVDKAMIFFLDLGLSSQQYEVAKHKHGNAFVQVNTECFIMLGQAGKKMDVDTLTNALAAIERFDILQDVLDLEDRKKSKMRSPQETGPGKTQTDLNTTEEPPVKKT</sequence>
<dbReference type="EMBL" id="JBAMIC010000012">
    <property type="protein sequence ID" value="KAK7098316.1"/>
    <property type="molecule type" value="Genomic_DNA"/>
</dbReference>
<name>A0AAN9B4B8_9CAEN</name>
<feature type="region of interest" description="Disordered" evidence="1">
    <location>
        <begin position="1010"/>
        <end position="1102"/>
    </location>
</feature>
<organism evidence="3 4">
    <name type="scientific">Littorina saxatilis</name>
    <dbReference type="NCBI Taxonomy" id="31220"/>
    <lineage>
        <taxon>Eukaryota</taxon>
        <taxon>Metazoa</taxon>
        <taxon>Spiralia</taxon>
        <taxon>Lophotrochozoa</taxon>
        <taxon>Mollusca</taxon>
        <taxon>Gastropoda</taxon>
        <taxon>Caenogastropoda</taxon>
        <taxon>Littorinimorpha</taxon>
        <taxon>Littorinoidea</taxon>
        <taxon>Littorinidae</taxon>
        <taxon>Littorina</taxon>
    </lineage>
</organism>
<feature type="compositionally biased region" description="Basic and acidic residues" evidence="1">
    <location>
        <begin position="1014"/>
        <end position="1035"/>
    </location>
</feature>
<feature type="domain" description="ZU5" evidence="2">
    <location>
        <begin position="1141"/>
        <end position="1229"/>
    </location>
</feature>